<accession>A0A3B1C2B3</accession>
<dbReference type="SUPFAM" id="SSF51905">
    <property type="entry name" value="FAD/NAD(P)-binding domain"/>
    <property type="match status" value="1"/>
</dbReference>
<organism evidence="1">
    <name type="scientific">hydrothermal vent metagenome</name>
    <dbReference type="NCBI Taxonomy" id="652676"/>
    <lineage>
        <taxon>unclassified sequences</taxon>
        <taxon>metagenomes</taxon>
        <taxon>ecological metagenomes</taxon>
    </lineage>
</organism>
<sequence>MLYKRFHQAVPPFHDAISAPAKRKTSWFTKKILEEGKPFEIAIIGGGPASSFFAKLFIMGAMELATHKERDRVLQLLQLHIYEPRDASTMHHKGCGLGSGLFIADDFKDINMLQTLQDFGAPTYPITKFRYISPVGSFDLDIAKEFPWCSLYATNRASSSAGPSMDLALQNSLKENKAVNIHNHLVVETNRCSDGKFQIVSADPSGGMHNREVDFLIGAFGVDTASAEMFKKIHPSYRPPAIKRMIQREMCVEDDSSSRARDTISVFAIPTTKDMDFSIHFLALIPKVDKDGNVSMTATVRYALKRPGARINSLDVFRYTITHPIVTKVFPCFAVESIGCICTPFAVVAQGESVVDDGLAIIGDAGLSPRLYKNGLSGAYISARILAETILIYGPDAGPLEKRFVKRMRRRFDWRNLCGMMTMNMYDRLNLEWGAFGPILQEIIRYANGRKALAAISTGVYSYPDIFLRFAALGAVGSATSVLAGKLSSFKLFRLWGLALYSKPWKFRGEFEELMDEVICEEEISESDNSEETL</sequence>
<dbReference type="AlphaFoldDB" id="A0A3B1C2B3"/>
<gene>
    <name evidence="1" type="ORF">MNBD_NITROSPINAE04-1055</name>
</gene>
<name>A0A3B1C2B3_9ZZZZ</name>
<proteinExistence type="predicted"/>
<evidence type="ECO:0000313" key="1">
    <source>
        <dbReference type="EMBL" id="VAX24329.1"/>
    </source>
</evidence>
<protein>
    <submittedName>
        <fullName evidence="1">Uncharacterized protein</fullName>
    </submittedName>
</protein>
<dbReference type="EMBL" id="UOGA01000270">
    <property type="protein sequence ID" value="VAX24329.1"/>
    <property type="molecule type" value="Genomic_DNA"/>
</dbReference>
<reference evidence="1" key="1">
    <citation type="submission" date="2018-06" db="EMBL/GenBank/DDBJ databases">
        <authorList>
            <person name="Zhirakovskaya E."/>
        </authorList>
    </citation>
    <scope>NUCLEOTIDE SEQUENCE</scope>
</reference>
<dbReference type="InterPro" id="IPR036188">
    <property type="entry name" value="FAD/NAD-bd_sf"/>
</dbReference>